<dbReference type="AlphaFoldDB" id="A0A6A2ZQW4"/>
<reference evidence="2" key="1">
    <citation type="submission" date="2019-09" db="EMBL/GenBank/DDBJ databases">
        <title>Draft genome information of white flower Hibiscus syriacus.</title>
        <authorList>
            <person name="Kim Y.-M."/>
        </authorList>
    </citation>
    <scope>NUCLEOTIDE SEQUENCE [LARGE SCALE GENOMIC DNA]</scope>
    <source>
        <strain evidence="2">YM2019G1</strain>
    </source>
</reference>
<keyword evidence="3" id="KW-1185">Reference proteome</keyword>
<evidence type="ECO:0000256" key="1">
    <source>
        <dbReference type="ARBA" id="ARBA00022676"/>
    </source>
</evidence>
<sequence length="192" mass="21043">MQTRKPHAALLASPGMGHLIPVLDLGKRLVSHHGFNVTIFVVTTDASLSQSQLWKVSETAYNLLHVVLLPPVDVSGQIDKTTSILTQIGMMVHEALPSLRSSVLAKEVPPTALVVDMFATEAFAVAEELMMLNYVFITSNSWFLALTVHAPNLDKEVDQGDHINSQRPLFILGCESICFVDCFSHGNRDIHG</sequence>
<evidence type="ECO:0000313" key="2">
    <source>
        <dbReference type="EMBL" id="KAE8693285.1"/>
    </source>
</evidence>
<dbReference type="PANTHER" id="PTHR48046">
    <property type="entry name" value="UDP-GLYCOSYLTRANSFERASE 72E1"/>
    <property type="match status" value="1"/>
</dbReference>
<accession>A0A6A2ZQW4</accession>
<protein>
    <submittedName>
        <fullName evidence="2">UDP-glucosyl transferase 72E1</fullName>
    </submittedName>
</protein>
<dbReference type="GO" id="GO:0047209">
    <property type="term" value="F:coniferyl-alcohol glucosyltransferase activity"/>
    <property type="evidence" value="ECO:0007669"/>
    <property type="project" value="TreeGrafter"/>
</dbReference>
<dbReference type="Proteomes" id="UP000436088">
    <property type="component" value="Unassembled WGS sequence"/>
</dbReference>
<keyword evidence="2" id="KW-0808">Transferase</keyword>
<dbReference type="EMBL" id="VEPZ02001120">
    <property type="protein sequence ID" value="KAE8693285.1"/>
    <property type="molecule type" value="Genomic_DNA"/>
</dbReference>
<gene>
    <name evidence="2" type="ORF">F3Y22_tig00110813pilonHSYRG00073</name>
</gene>
<dbReference type="PANTHER" id="PTHR48046:SF7">
    <property type="entry name" value="UDP-GLYCOSYLTRANSFERASE 72E1"/>
    <property type="match status" value="1"/>
</dbReference>
<comment type="caution">
    <text evidence="2">The sequence shown here is derived from an EMBL/GenBank/DDBJ whole genome shotgun (WGS) entry which is preliminary data.</text>
</comment>
<proteinExistence type="predicted"/>
<organism evidence="2 3">
    <name type="scientific">Hibiscus syriacus</name>
    <name type="common">Rose of Sharon</name>
    <dbReference type="NCBI Taxonomy" id="106335"/>
    <lineage>
        <taxon>Eukaryota</taxon>
        <taxon>Viridiplantae</taxon>
        <taxon>Streptophyta</taxon>
        <taxon>Embryophyta</taxon>
        <taxon>Tracheophyta</taxon>
        <taxon>Spermatophyta</taxon>
        <taxon>Magnoliopsida</taxon>
        <taxon>eudicotyledons</taxon>
        <taxon>Gunneridae</taxon>
        <taxon>Pentapetalae</taxon>
        <taxon>rosids</taxon>
        <taxon>malvids</taxon>
        <taxon>Malvales</taxon>
        <taxon>Malvaceae</taxon>
        <taxon>Malvoideae</taxon>
        <taxon>Hibiscus</taxon>
    </lineage>
</organism>
<evidence type="ECO:0000313" key="3">
    <source>
        <dbReference type="Proteomes" id="UP000436088"/>
    </source>
</evidence>
<keyword evidence="1" id="KW-0328">Glycosyltransferase</keyword>
<dbReference type="Gene3D" id="3.40.50.2000">
    <property type="entry name" value="Glycogen Phosphorylase B"/>
    <property type="match status" value="1"/>
</dbReference>
<name>A0A6A2ZQW4_HIBSY</name>
<dbReference type="SUPFAM" id="SSF53756">
    <property type="entry name" value="UDP-Glycosyltransferase/glycogen phosphorylase"/>
    <property type="match status" value="1"/>
</dbReference>